<dbReference type="RefSeq" id="WP_131680154.1">
    <property type="nucleotide sequence ID" value="NZ_SHCZ01000003.1"/>
</dbReference>
<sequence>MPMFEIKDSENIELDNNKTNQKTLAKLDGVRNLKATNNTVDTAPKNEDELFECKPGLWGFSVNLKVLFKKLFRR</sequence>
<dbReference type="Proteomes" id="UP000824410">
    <property type="component" value="Unassembled WGS sequence"/>
</dbReference>
<proteinExistence type="predicted"/>
<dbReference type="AlphaFoldDB" id="A0AAP2JXQ1"/>
<organism evidence="1 2">
    <name type="scientific">Providencia rettgeri</name>
    <dbReference type="NCBI Taxonomy" id="587"/>
    <lineage>
        <taxon>Bacteria</taxon>
        <taxon>Pseudomonadati</taxon>
        <taxon>Pseudomonadota</taxon>
        <taxon>Gammaproteobacteria</taxon>
        <taxon>Enterobacterales</taxon>
        <taxon>Morganellaceae</taxon>
        <taxon>Providencia</taxon>
    </lineage>
</organism>
<evidence type="ECO:0000313" key="2">
    <source>
        <dbReference type="Proteomes" id="UP000824410"/>
    </source>
</evidence>
<gene>
    <name evidence="1" type="ORF">EX242_07060</name>
</gene>
<reference evidence="1" key="1">
    <citation type="submission" date="2019-02" db="EMBL/GenBank/DDBJ databases">
        <title>Genomic characterization of isolates from hospital effluents in KZN, South Africa.</title>
        <authorList>
            <person name="Ntshobeni N."/>
            <person name="Allam M."/>
            <person name="Ismail A."/>
            <person name="Amoako D."/>
            <person name="Essack S."/>
            <person name="Chenia H."/>
        </authorList>
    </citation>
    <scope>NUCLEOTIDE SEQUENCE</scope>
    <source>
        <strain evidence="1">AFE97_S1</strain>
    </source>
</reference>
<protein>
    <submittedName>
        <fullName evidence="1">Uncharacterized protein</fullName>
    </submittedName>
</protein>
<evidence type="ECO:0000313" key="1">
    <source>
        <dbReference type="EMBL" id="MBX6980017.1"/>
    </source>
</evidence>
<dbReference type="EMBL" id="SHDO01000008">
    <property type="protein sequence ID" value="MBX6980017.1"/>
    <property type="molecule type" value="Genomic_DNA"/>
</dbReference>
<comment type="caution">
    <text evidence="1">The sequence shown here is derived from an EMBL/GenBank/DDBJ whole genome shotgun (WGS) entry which is preliminary data.</text>
</comment>
<accession>A0AAP2JXQ1</accession>
<name>A0AAP2JXQ1_PRORE</name>